<proteinExistence type="predicted"/>
<dbReference type="Pfam" id="PF26621">
    <property type="entry name" value="DUF8198"/>
    <property type="match status" value="1"/>
</dbReference>
<accession>A0A1E7ZBV4</accession>
<dbReference type="InterPro" id="IPR058511">
    <property type="entry name" value="DUF8198"/>
</dbReference>
<dbReference type="Proteomes" id="UP000175691">
    <property type="component" value="Unassembled WGS sequence"/>
</dbReference>
<evidence type="ECO:0000259" key="1">
    <source>
        <dbReference type="Pfam" id="PF26621"/>
    </source>
</evidence>
<evidence type="ECO:0000313" key="2">
    <source>
        <dbReference type="EMBL" id="OFC70988.1"/>
    </source>
</evidence>
<comment type="caution">
    <text evidence="2">The sequence shown here is derived from an EMBL/GenBank/DDBJ whole genome shotgun (WGS) entry which is preliminary data.</text>
</comment>
<dbReference type="OrthoDB" id="7957365at2"/>
<evidence type="ECO:0000313" key="3">
    <source>
        <dbReference type="Proteomes" id="UP000175691"/>
    </source>
</evidence>
<sequence length="243" mass="27456">MLAATQDIVGHIHRVNALKNLAEKMGQMPAIHQLQQWQCERLLVTHSDLAQQPAYQQAMAFFVEELYGPKDFSQRDADIARVVPKLAKVLPNTAMNALNDALALNALSFELDQKMVSALEGKSLHDEPRNNDIYAMAYRQVGEQEARERQIAIIRDLGHQLADVINIRGIGMLIPLSRRPAKLAGLLSLHEFLQRGYETFKKLGDVNSFIDPVIAREEQIMLQLFQTNFDLETENPIPHVPTL</sequence>
<protein>
    <recommendedName>
        <fullName evidence="1">DUF8198 domain-containing protein</fullName>
    </recommendedName>
</protein>
<feature type="domain" description="DUF8198" evidence="1">
    <location>
        <begin position="24"/>
        <end position="228"/>
    </location>
</feature>
<organism evidence="2 3">
    <name type="scientific">Alteromonas confluentis</name>
    <dbReference type="NCBI Taxonomy" id="1656094"/>
    <lineage>
        <taxon>Bacteria</taxon>
        <taxon>Pseudomonadati</taxon>
        <taxon>Pseudomonadota</taxon>
        <taxon>Gammaproteobacteria</taxon>
        <taxon>Alteromonadales</taxon>
        <taxon>Alteromonadaceae</taxon>
        <taxon>Alteromonas/Salinimonas group</taxon>
        <taxon>Alteromonas</taxon>
    </lineage>
</organism>
<name>A0A1E7ZBV4_9ALTE</name>
<dbReference type="AlphaFoldDB" id="A0A1E7ZBV4"/>
<gene>
    <name evidence="2" type="ORF">BFC18_11175</name>
</gene>
<dbReference type="EMBL" id="MDHN01000021">
    <property type="protein sequence ID" value="OFC70988.1"/>
    <property type="molecule type" value="Genomic_DNA"/>
</dbReference>
<dbReference type="STRING" id="1656094.BFC18_11175"/>
<keyword evidence="3" id="KW-1185">Reference proteome</keyword>
<dbReference type="NCBIfam" id="NF047641">
    <property type="entry name" value="FFLEE_fam"/>
    <property type="match status" value="1"/>
</dbReference>
<dbReference type="InterPro" id="IPR058063">
    <property type="entry name" value="FFLEE_fam"/>
</dbReference>
<reference evidence="2 3" key="1">
    <citation type="submission" date="2016-08" db="EMBL/GenBank/DDBJ databases">
        <authorList>
            <person name="Seilhamer J.J."/>
        </authorList>
    </citation>
    <scope>NUCLEOTIDE SEQUENCE [LARGE SCALE GENOMIC DNA]</scope>
    <source>
        <strain evidence="2 3">KCTC 42603</strain>
    </source>
</reference>